<gene>
    <name evidence="2" type="ORF">BT96DRAFT_916692</name>
</gene>
<feature type="region of interest" description="Disordered" evidence="1">
    <location>
        <begin position="1"/>
        <end position="105"/>
    </location>
</feature>
<dbReference type="Proteomes" id="UP000799118">
    <property type="component" value="Unassembled WGS sequence"/>
</dbReference>
<evidence type="ECO:0000313" key="3">
    <source>
        <dbReference type="Proteomes" id="UP000799118"/>
    </source>
</evidence>
<dbReference type="OrthoDB" id="3224585at2759"/>
<evidence type="ECO:0000256" key="1">
    <source>
        <dbReference type="SAM" id="MobiDB-lite"/>
    </source>
</evidence>
<evidence type="ECO:0000313" key="2">
    <source>
        <dbReference type="EMBL" id="KAE9404581.1"/>
    </source>
</evidence>
<protein>
    <submittedName>
        <fullName evidence="2">Uncharacterized protein</fullName>
    </submittedName>
</protein>
<dbReference type="EMBL" id="ML769415">
    <property type="protein sequence ID" value="KAE9404581.1"/>
    <property type="molecule type" value="Genomic_DNA"/>
</dbReference>
<feature type="compositionally biased region" description="Basic and acidic residues" evidence="1">
    <location>
        <begin position="49"/>
        <end position="75"/>
    </location>
</feature>
<feature type="compositionally biased region" description="Low complexity" evidence="1">
    <location>
        <begin position="32"/>
        <end position="46"/>
    </location>
</feature>
<name>A0A6A4I2F3_9AGAR</name>
<keyword evidence="3" id="KW-1185">Reference proteome</keyword>
<sequence length="138" mass="15179">MSSTGDQGFKKTEQVVGVPRTTSHNMMDDYVNNPPNNLSPASLSNAEAAIREAQAHEDRLNDDKHARQYRAETKKHTGGRLGALGDAEEGGVPQFEGRQDREADAMVDRAGVVIRDEVEMGRPVRHDVETALLNSERP</sequence>
<dbReference type="AlphaFoldDB" id="A0A6A4I2F3"/>
<organism evidence="2 3">
    <name type="scientific">Gymnopus androsaceus JB14</name>
    <dbReference type="NCBI Taxonomy" id="1447944"/>
    <lineage>
        <taxon>Eukaryota</taxon>
        <taxon>Fungi</taxon>
        <taxon>Dikarya</taxon>
        <taxon>Basidiomycota</taxon>
        <taxon>Agaricomycotina</taxon>
        <taxon>Agaricomycetes</taxon>
        <taxon>Agaricomycetidae</taxon>
        <taxon>Agaricales</taxon>
        <taxon>Marasmiineae</taxon>
        <taxon>Omphalotaceae</taxon>
        <taxon>Gymnopus</taxon>
    </lineage>
</organism>
<reference evidence="2" key="1">
    <citation type="journal article" date="2019" name="Environ. Microbiol.">
        <title>Fungal ecological strategies reflected in gene transcription - a case study of two litter decomposers.</title>
        <authorList>
            <person name="Barbi F."/>
            <person name="Kohler A."/>
            <person name="Barry K."/>
            <person name="Baskaran P."/>
            <person name="Daum C."/>
            <person name="Fauchery L."/>
            <person name="Ihrmark K."/>
            <person name="Kuo A."/>
            <person name="LaButti K."/>
            <person name="Lipzen A."/>
            <person name="Morin E."/>
            <person name="Grigoriev I.V."/>
            <person name="Henrissat B."/>
            <person name="Lindahl B."/>
            <person name="Martin F."/>
        </authorList>
    </citation>
    <scope>NUCLEOTIDE SEQUENCE</scope>
    <source>
        <strain evidence="2">JB14</strain>
    </source>
</reference>
<accession>A0A6A4I2F3</accession>
<proteinExistence type="predicted"/>